<evidence type="ECO:0000313" key="3">
    <source>
        <dbReference type="Proteomes" id="UP001589799"/>
    </source>
</evidence>
<dbReference type="RefSeq" id="WP_377699059.1">
    <property type="nucleotide sequence ID" value="NZ_JBHLWE010000038.1"/>
</dbReference>
<proteinExistence type="predicted"/>
<comment type="caution">
    <text evidence="2">The sequence shown here is derived from an EMBL/GenBank/DDBJ whole genome shotgun (WGS) entry which is preliminary data.</text>
</comment>
<organism evidence="2 3">
    <name type="scientific">Paracoccus niistensis</name>
    <dbReference type="NCBI Taxonomy" id="632935"/>
    <lineage>
        <taxon>Bacteria</taxon>
        <taxon>Pseudomonadati</taxon>
        <taxon>Pseudomonadota</taxon>
        <taxon>Alphaproteobacteria</taxon>
        <taxon>Rhodobacterales</taxon>
        <taxon>Paracoccaceae</taxon>
        <taxon>Paracoccus</taxon>
    </lineage>
</organism>
<name>A0ABV6I611_9RHOB</name>
<feature type="coiled-coil region" evidence="1">
    <location>
        <begin position="7"/>
        <end position="90"/>
    </location>
</feature>
<keyword evidence="3" id="KW-1185">Reference proteome</keyword>
<evidence type="ECO:0000313" key="2">
    <source>
        <dbReference type="EMBL" id="MFC0341422.1"/>
    </source>
</evidence>
<dbReference type="EMBL" id="JBHLWE010000038">
    <property type="protein sequence ID" value="MFC0341422.1"/>
    <property type="molecule type" value="Genomic_DNA"/>
</dbReference>
<protein>
    <submittedName>
        <fullName evidence="2">Uncharacterized protein</fullName>
    </submittedName>
</protein>
<evidence type="ECO:0000256" key="1">
    <source>
        <dbReference type="SAM" id="Coils"/>
    </source>
</evidence>
<gene>
    <name evidence="2" type="ORF">ACFFII_11695</name>
</gene>
<dbReference type="Proteomes" id="UP001589799">
    <property type="component" value="Unassembled WGS sequence"/>
</dbReference>
<accession>A0ABV6I611</accession>
<keyword evidence="1" id="KW-0175">Coiled coil</keyword>
<reference evidence="2 3" key="1">
    <citation type="submission" date="2024-09" db="EMBL/GenBank/DDBJ databases">
        <authorList>
            <person name="Sun Q."/>
            <person name="Mori K."/>
        </authorList>
    </citation>
    <scope>NUCLEOTIDE SEQUENCE [LARGE SCALE GENOMIC DNA]</scope>
    <source>
        <strain evidence="2 3">KCTC 22789</strain>
    </source>
</reference>
<sequence length="93" mass="10784">MTPMTLAELIETQLKDIQTTMRDAQRATRTAEDLALPAKTLEARIARINGRIERLQAQRDETARRLETAIAEQTELRDRLEREAKNWSDQPPR</sequence>